<evidence type="ECO:0000256" key="2">
    <source>
        <dbReference type="ARBA" id="ARBA00022679"/>
    </source>
</evidence>
<evidence type="ECO:0000256" key="9">
    <source>
        <dbReference type="ARBA" id="ARBA00048017"/>
    </source>
</evidence>
<reference evidence="12" key="1">
    <citation type="submission" date="2023-07" db="EMBL/GenBank/DDBJ databases">
        <authorList>
            <consortium name="CYATHOMIX"/>
        </authorList>
    </citation>
    <scope>NUCLEOTIDE SEQUENCE</scope>
    <source>
        <strain evidence="12">N/A</strain>
    </source>
</reference>
<protein>
    <recommendedName>
        <fullName evidence="8">N-alpha-acetyltransferase 60</fullName>
        <ecNumber evidence="7">2.3.1.259</ecNumber>
        <ecNumber evidence="1">2.3.1.48</ecNumber>
    </recommendedName>
</protein>
<dbReference type="InterPro" id="IPR045141">
    <property type="entry name" value="NAA60-like"/>
</dbReference>
<evidence type="ECO:0000259" key="11">
    <source>
        <dbReference type="PROSITE" id="PS51186"/>
    </source>
</evidence>
<dbReference type="InterPro" id="IPR000182">
    <property type="entry name" value="GNAT_dom"/>
</dbReference>
<evidence type="ECO:0000256" key="3">
    <source>
        <dbReference type="ARBA" id="ARBA00022829"/>
    </source>
</evidence>
<evidence type="ECO:0000256" key="4">
    <source>
        <dbReference type="ARBA" id="ARBA00022853"/>
    </source>
</evidence>
<dbReference type="Proteomes" id="UP001176961">
    <property type="component" value="Unassembled WGS sequence"/>
</dbReference>
<dbReference type="Pfam" id="PF00583">
    <property type="entry name" value="Acetyltransf_1"/>
    <property type="match status" value="1"/>
</dbReference>
<comment type="catalytic activity">
    <reaction evidence="10">
        <text>N-terminal L-methionyl-[transmembrane protein] + acetyl-CoA = N-terminal N(alpha)-acetyl-L-methionyl-[transmembrane protein] + CoA + H(+)</text>
        <dbReference type="Rhea" id="RHEA:50604"/>
        <dbReference type="Rhea" id="RHEA-COMP:12745"/>
        <dbReference type="Rhea" id="RHEA-COMP:12746"/>
        <dbReference type="ChEBI" id="CHEBI:15378"/>
        <dbReference type="ChEBI" id="CHEBI:57287"/>
        <dbReference type="ChEBI" id="CHEBI:57288"/>
        <dbReference type="ChEBI" id="CHEBI:64731"/>
        <dbReference type="ChEBI" id="CHEBI:133414"/>
        <dbReference type="EC" id="2.3.1.259"/>
    </reaction>
</comment>
<evidence type="ECO:0000256" key="6">
    <source>
        <dbReference type="ARBA" id="ARBA00025774"/>
    </source>
</evidence>
<dbReference type="GO" id="GO:0004402">
    <property type="term" value="F:histone acetyltransferase activity"/>
    <property type="evidence" value="ECO:0007669"/>
    <property type="project" value="TreeGrafter"/>
</dbReference>
<dbReference type="PANTHER" id="PTHR14744:SF15">
    <property type="entry name" value="N-ALPHA-ACETYLTRANSFERASE 60"/>
    <property type="match status" value="1"/>
</dbReference>
<dbReference type="InterPro" id="IPR016181">
    <property type="entry name" value="Acyl_CoA_acyltransferase"/>
</dbReference>
<dbReference type="AlphaFoldDB" id="A0AA36HDZ4"/>
<comment type="caution">
    <text evidence="12">The sequence shown here is derived from an EMBL/GenBank/DDBJ whole genome shotgun (WGS) entry which is preliminary data.</text>
</comment>
<organism evidence="12 13">
    <name type="scientific">Cylicocyclus nassatus</name>
    <name type="common">Nematode worm</name>
    <dbReference type="NCBI Taxonomy" id="53992"/>
    <lineage>
        <taxon>Eukaryota</taxon>
        <taxon>Metazoa</taxon>
        <taxon>Ecdysozoa</taxon>
        <taxon>Nematoda</taxon>
        <taxon>Chromadorea</taxon>
        <taxon>Rhabditida</taxon>
        <taxon>Rhabditina</taxon>
        <taxon>Rhabditomorpha</taxon>
        <taxon>Strongyloidea</taxon>
        <taxon>Strongylidae</taxon>
        <taxon>Cylicocyclus</taxon>
    </lineage>
</organism>
<evidence type="ECO:0000256" key="7">
    <source>
        <dbReference type="ARBA" id="ARBA00026111"/>
    </source>
</evidence>
<dbReference type="SUPFAM" id="SSF55729">
    <property type="entry name" value="Acyl-CoA N-acyltransferases (Nat)"/>
    <property type="match status" value="1"/>
</dbReference>
<proteinExistence type="inferred from homology"/>
<dbReference type="PANTHER" id="PTHR14744">
    <property type="entry name" value="N-ALPHA-ACETYLTRANSFERASE 60"/>
    <property type="match status" value="1"/>
</dbReference>
<feature type="domain" description="N-acetyltransferase" evidence="11">
    <location>
        <begin position="8"/>
        <end position="177"/>
    </location>
</feature>
<keyword evidence="4" id="KW-0156">Chromatin regulator</keyword>
<dbReference type="GO" id="GO:0007059">
    <property type="term" value="P:chromosome segregation"/>
    <property type="evidence" value="ECO:0007669"/>
    <property type="project" value="UniProtKB-KW"/>
</dbReference>
<dbReference type="CDD" id="cd04301">
    <property type="entry name" value="NAT_SF"/>
    <property type="match status" value="1"/>
</dbReference>
<dbReference type="EC" id="2.3.1.48" evidence="1"/>
<evidence type="ECO:0000256" key="5">
    <source>
        <dbReference type="ARBA" id="ARBA00023315"/>
    </source>
</evidence>
<evidence type="ECO:0000256" key="8">
    <source>
        <dbReference type="ARBA" id="ARBA00026144"/>
    </source>
</evidence>
<keyword evidence="13" id="KW-1185">Reference proteome</keyword>
<comment type="catalytic activity">
    <reaction evidence="9">
        <text>L-lysyl-[protein] + acetyl-CoA = N(6)-acetyl-L-lysyl-[protein] + CoA + H(+)</text>
        <dbReference type="Rhea" id="RHEA:45948"/>
        <dbReference type="Rhea" id="RHEA-COMP:9752"/>
        <dbReference type="Rhea" id="RHEA-COMP:10731"/>
        <dbReference type="ChEBI" id="CHEBI:15378"/>
        <dbReference type="ChEBI" id="CHEBI:29969"/>
        <dbReference type="ChEBI" id="CHEBI:57287"/>
        <dbReference type="ChEBI" id="CHEBI:57288"/>
        <dbReference type="ChEBI" id="CHEBI:61930"/>
        <dbReference type="EC" id="2.3.1.48"/>
    </reaction>
</comment>
<dbReference type="Gene3D" id="3.40.630.30">
    <property type="match status" value="1"/>
</dbReference>
<evidence type="ECO:0000313" key="13">
    <source>
        <dbReference type="Proteomes" id="UP001176961"/>
    </source>
</evidence>
<keyword evidence="2" id="KW-0808">Transferase</keyword>
<sequence length="195" mass="22301">MSAYPPEIIYRELKIDDFPSLREIGHQCLPLPYPDTYWLRIASDANNYYSLGAYNKQQKLVGVIGVIRYAKNYFSGRLLNPDEQKLIDSYSKVCYITTLMVAPDCRKKGIATQLLQRASTVLLQEGRHLLYLHVLHSNVPAIRLYEKMGYEKVTVIADYYTIDGQKQPGVVYCRRLVAPMCHECITNNVGSCTIL</sequence>
<evidence type="ECO:0000256" key="10">
    <source>
        <dbReference type="ARBA" id="ARBA00048848"/>
    </source>
</evidence>
<name>A0AA36HDZ4_CYLNA</name>
<evidence type="ECO:0000256" key="1">
    <source>
        <dbReference type="ARBA" id="ARBA00013184"/>
    </source>
</evidence>
<accession>A0AA36HDZ4</accession>
<comment type="similarity">
    <text evidence="6">Belongs to the acetyltransferase family. NAA60 subfamily.</text>
</comment>
<dbReference type="GO" id="GO:0120518">
    <property type="term" value="F:protein N-terminal-methionine acetyltransferase activity"/>
    <property type="evidence" value="ECO:0007669"/>
    <property type="project" value="UniProtKB-EC"/>
</dbReference>
<dbReference type="GO" id="GO:0000139">
    <property type="term" value="C:Golgi membrane"/>
    <property type="evidence" value="ECO:0007669"/>
    <property type="project" value="TreeGrafter"/>
</dbReference>
<evidence type="ECO:0000313" key="12">
    <source>
        <dbReference type="EMBL" id="CAJ0608228.1"/>
    </source>
</evidence>
<keyword evidence="5" id="KW-0012">Acyltransferase</keyword>
<keyword evidence="3" id="KW-0159">Chromosome partition</keyword>
<dbReference type="EMBL" id="CATQJL010000316">
    <property type="protein sequence ID" value="CAJ0608228.1"/>
    <property type="molecule type" value="Genomic_DNA"/>
</dbReference>
<dbReference type="EC" id="2.3.1.259" evidence="7"/>
<gene>
    <name evidence="12" type="ORF">CYNAS_LOCUS20211</name>
</gene>
<dbReference type="PROSITE" id="PS51186">
    <property type="entry name" value="GNAT"/>
    <property type="match status" value="1"/>
</dbReference>